<sequence length="406" mass="45779">MFKSIHSTLEKIQFNGAVYVETSNNEIANVTIGFADMEKSVPITGETLFNIASLSKMYTAVMVLQLIEQKVIHFKDNLTKWFDTSTFKDVTIEDLLMHTSGIPEYIGNSSVEEIEDILHNKEPNFLPGSSWLYTNTNYVLLAKIIEQASQLSYEDYLQKMIAKPLQLQNTTTMPQSKPIAGGKLFDYINQKYIHVTDDPIFKDIDKKHDFYGDGGIYATAQDIARFVKGFLQGKLVSLEMVNRALTPSSPLHSSYGCGFIIQDGSIGHSGGWPGYSSHCLCSVTSGEVTVLLTNEEVSPFYEQQILEFLNKPNDSKEPDAPKHPSIMKFNSADHIAGTYQLADEYGTSFIIKEGINSYVISFDDQHDTHLFKVEPNLYWIRNTMSYIHISEGIFIDEGVEIPFHKQ</sequence>
<dbReference type="Pfam" id="PF00144">
    <property type="entry name" value="Beta-lactamase"/>
    <property type="match status" value="1"/>
</dbReference>
<dbReference type="RefSeq" id="WP_171419809.1">
    <property type="nucleotide sequence ID" value="NZ_JABFOR010000065.1"/>
</dbReference>
<accession>A0AAP7A496</accession>
<dbReference type="PANTHER" id="PTHR46825:SF11">
    <property type="entry name" value="PENICILLIN-BINDING PROTEIN 4"/>
    <property type="match status" value="1"/>
</dbReference>
<gene>
    <name evidence="4" type="ORF">HMI46_26005</name>
</gene>
<evidence type="ECO:0000256" key="2">
    <source>
        <dbReference type="ARBA" id="ARBA00023136"/>
    </source>
</evidence>
<evidence type="ECO:0000259" key="3">
    <source>
        <dbReference type="Pfam" id="PF00144"/>
    </source>
</evidence>
<evidence type="ECO:0000256" key="1">
    <source>
        <dbReference type="ARBA" id="ARBA00004370"/>
    </source>
</evidence>
<protein>
    <submittedName>
        <fullName evidence="4">Beta-lactamase family protein</fullName>
    </submittedName>
</protein>
<dbReference type="InterPro" id="IPR001466">
    <property type="entry name" value="Beta-lactam-related"/>
</dbReference>
<dbReference type="Gene3D" id="3.40.710.10">
    <property type="entry name" value="DD-peptidase/beta-lactamase superfamily"/>
    <property type="match status" value="1"/>
</dbReference>
<evidence type="ECO:0000313" key="4">
    <source>
        <dbReference type="EMBL" id="NOJ73970.1"/>
    </source>
</evidence>
<reference evidence="4 5" key="1">
    <citation type="submission" date="2020-05" db="EMBL/GenBank/DDBJ databases">
        <title>Whole genome sequencing and identification of novel metabolites from Paenibacillus alvei strain JR949.</title>
        <authorList>
            <person name="Rajendhran J."/>
            <person name="Sree Pranav P."/>
            <person name="Mahalakshmi B."/>
            <person name="Karthikeyan R."/>
        </authorList>
    </citation>
    <scope>NUCLEOTIDE SEQUENCE [LARGE SCALE GENOMIC DNA]</scope>
    <source>
        <strain evidence="4 5">JR949</strain>
    </source>
</reference>
<name>A0AAP7A496_PAEAL</name>
<evidence type="ECO:0000313" key="5">
    <source>
        <dbReference type="Proteomes" id="UP000552038"/>
    </source>
</evidence>
<keyword evidence="2" id="KW-0472">Membrane</keyword>
<feature type="domain" description="Beta-lactamase-related" evidence="3">
    <location>
        <begin position="12"/>
        <end position="301"/>
    </location>
</feature>
<dbReference type="InterPro" id="IPR012338">
    <property type="entry name" value="Beta-lactam/transpept-like"/>
</dbReference>
<comment type="caution">
    <text evidence="4">The sequence shown here is derived from an EMBL/GenBank/DDBJ whole genome shotgun (WGS) entry which is preliminary data.</text>
</comment>
<organism evidence="4 5">
    <name type="scientific">Paenibacillus alvei</name>
    <name type="common">Bacillus alvei</name>
    <dbReference type="NCBI Taxonomy" id="44250"/>
    <lineage>
        <taxon>Bacteria</taxon>
        <taxon>Bacillati</taxon>
        <taxon>Bacillota</taxon>
        <taxon>Bacilli</taxon>
        <taxon>Bacillales</taxon>
        <taxon>Paenibacillaceae</taxon>
        <taxon>Paenibacillus</taxon>
    </lineage>
</organism>
<dbReference type="EMBL" id="JABFOR010000065">
    <property type="protein sequence ID" value="NOJ73970.1"/>
    <property type="molecule type" value="Genomic_DNA"/>
</dbReference>
<comment type="subcellular location">
    <subcellularLocation>
        <location evidence="1">Membrane</location>
    </subcellularLocation>
</comment>
<dbReference type="SUPFAM" id="SSF56601">
    <property type="entry name" value="beta-lactamase/transpeptidase-like"/>
    <property type="match status" value="1"/>
</dbReference>
<dbReference type="PANTHER" id="PTHR46825">
    <property type="entry name" value="D-ALANYL-D-ALANINE-CARBOXYPEPTIDASE/ENDOPEPTIDASE AMPH"/>
    <property type="match status" value="1"/>
</dbReference>
<dbReference type="GO" id="GO:0016020">
    <property type="term" value="C:membrane"/>
    <property type="evidence" value="ECO:0007669"/>
    <property type="project" value="UniProtKB-SubCell"/>
</dbReference>
<dbReference type="InterPro" id="IPR050491">
    <property type="entry name" value="AmpC-like"/>
</dbReference>
<dbReference type="AlphaFoldDB" id="A0AAP7A496"/>
<dbReference type="Proteomes" id="UP000552038">
    <property type="component" value="Unassembled WGS sequence"/>
</dbReference>
<proteinExistence type="predicted"/>